<dbReference type="EMBL" id="MK072112">
    <property type="protein sequence ID" value="AYV78907.1"/>
    <property type="molecule type" value="Genomic_DNA"/>
</dbReference>
<gene>
    <name evidence="2" type="ORF">Edafosvirus47_3</name>
</gene>
<evidence type="ECO:0000256" key="1">
    <source>
        <dbReference type="SAM" id="Phobius"/>
    </source>
</evidence>
<keyword evidence="1" id="KW-0812">Transmembrane</keyword>
<keyword evidence="1" id="KW-1133">Transmembrane helix</keyword>
<organism evidence="2">
    <name type="scientific">Edafosvirus sp</name>
    <dbReference type="NCBI Taxonomy" id="2487765"/>
    <lineage>
        <taxon>Viruses</taxon>
        <taxon>Varidnaviria</taxon>
        <taxon>Bamfordvirae</taxon>
        <taxon>Nucleocytoviricota</taxon>
        <taxon>Megaviricetes</taxon>
        <taxon>Imitervirales</taxon>
        <taxon>Mimiviridae</taxon>
        <taxon>Klosneuvirinae</taxon>
    </lineage>
</organism>
<evidence type="ECO:0000313" key="2">
    <source>
        <dbReference type="EMBL" id="AYV78907.1"/>
    </source>
</evidence>
<keyword evidence="1" id="KW-0472">Membrane</keyword>
<protein>
    <submittedName>
        <fullName evidence="2">Uncharacterized protein</fullName>
    </submittedName>
</protein>
<feature type="transmembrane region" description="Helical" evidence="1">
    <location>
        <begin position="15"/>
        <end position="34"/>
    </location>
</feature>
<accession>A0A3G4ZVJ1</accession>
<name>A0A3G4ZVJ1_9VIRU</name>
<sequence length="92" mass="10531">MSTIFDPYKPAYNTIIVYVIIIIIFLITKPGFMYDSVNKKFKQFGCDKGQTLLPFPLLCITCGIIVYILFSFIEILYVVIDSKDAQALEVIH</sequence>
<reference evidence="2" key="1">
    <citation type="submission" date="2018-10" db="EMBL/GenBank/DDBJ databases">
        <title>Hidden diversity of soil giant viruses.</title>
        <authorList>
            <person name="Schulz F."/>
            <person name="Alteio L."/>
            <person name="Goudeau D."/>
            <person name="Ryan E.M."/>
            <person name="Malmstrom R.R."/>
            <person name="Blanchard J."/>
            <person name="Woyke T."/>
        </authorList>
    </citation>
    <scope>NUCLEOTIDE SEQUENCE</scope>
    <source>
        <strain evidence="2">EDV1</strain>
    </source>
</reference>
<proteinExistence type="predicted"/>
<feature type="transmembrane region" description="Helical" evidence="1">
    <location>
        <begin position="55"/>
        <end position="80"/>
    </location>
</feature>